<evidence type="ECO:0000313" key="3">
    <source>
        <dbReference type="EMBL" id="PDH37613.1"/>
    </source>
</evidence>
<sequence>MDAANLMHVETLTRQCFFHFAICLRSTAILVATCLAAVSTFAAEPQHGYSYFSDLKYPSDMPHFDYVNPNAPQGGSTSMGIVGTFNSFNHLSDKGVVGAYVGGAMMYDSLMRTAEDQHGTYYALLADSILVADDLSWVQYTLREGAYWHDGVPITMEDILWTFDLYKNRASYGLRSSYRPIDRVEQTGPRSFRFIFGDDVEKTRHLVSQTATFTPMPKHYWETRDHTVTMVEPPLGSGPYRIIDIDPGRSYTLKRVPDYWGNDLNVNRGYYNFDRIEVMHFFDKNVMLQALKAGVFDYYRDQNESDVATAYEIEAKRRGLLKKETYQMGNAYGMHYGLVLNMRRPLFQDIRVREALTLAYNFEWQNRVYWYGGMERNHSHFARSGMQARGLPSDEEMALLAPFRNQVPSRVFTHPIEFEPNDAFGRNRDAMMQADKLLKEAGWVVRDQQRVRVDTGERMRFDIIIGYIDHERMMTPYVDSLRRLGIDVSLRRVENNLMVNRLRTYDYDTTMRKIYTFALPYPNRMRFQLTSRYADQPNMQNYSGLKDPVIDFLVEQVAGAATQHDMDIAGRALDRVLRWQFHIIPDGHPVGRHLVYWDRIGHPPLGGEYMNWTGFPHIWWFDAEKDARVKQGLAALEEEE</sequence>
<dbReference type="Proteomes" id="UP000219327">
    <property type="component" value="Unassembled WGS sequence"/>
</dbReference>
<dbReference type="GO" id="GO:0043190">
    <property type="term" value="C:ATP-binding cassette (ABC) transporter complex"/>
    <property type="evidence" value="ECO:0007669"/>
    <property type="project" value="InterPro"/>
</dbReference>
<keyword evidence="1" id="KW-0732">Signal</keyword>
<organism evidence="3 4">
    <name type="scientific">OM182 bacterium MED-G24</name>
    <dbReference type="NCBI Taxonomy" id="1986255"/>
    <lineage>
        <taxon>Bacteria</taxon>
        <taxon>Pseudomonadati</taxon>
        <taxon>Pseudomonadota</taxon>
        <taxon>Gammaproteobacteria</taxon>
        <taxon>OMG group</taxon>
        <taxon>OM182 clade</taxon>
    </lineage>
</organism>
<evidence type="ECO:0000259" key="2">
    <source>
        <dbReference type="Pfam" id="PF00496"/>
    </source>
</evidence>
<reference evidence="3 4" key="1">
    <citation type="submission" date="2017-08" db="EMBL/GenBank/DDBJ databases">
        <title>Fine stratification of microbial communities through a metagenomic profile of the photic zone.</title>
        <authorList>
            <person name="Haro-Moreno J.M."/>
            <person name="Lopez-Perez M."/>
            <person name="De La Torre J."/>
            <person name="Picazo A."/>
            <person name="Camacho A."/>
            <person name="Rodriguez-Valera F."/>
        </authorList>
    </citation>
    <scope>NUCLEOTIDE SEQUENCE [LARGE SCALE GENOMIC DNA]</scope>
    <source>
        <strain evidence="3">MED-G24</strain>
    </source>
</reference>
<dbReference type="PANTHER" id="PTHR30290:SF64">
    <property type="entry name" value="ABC TRANSPORTER PERIPLASMIC BINDING PROTEIN"/>
    <property type="match status" value="1"/>
</dbReference>
<dbReference type="InterPro" id="IPR000914">
    <property type="entry name" value="SBP_5_dom"/>
</dbReference>
<proteinExistence type="predicted"/>
<dbReference type="SUPFAM" id="SSF53850">
    <property type="entry name" value="Periplasmic binding protein-like II"/>
    <property type="match status" value="1"/>
</dbReference>
<name>A0A2A5WMU8_9GAMM</name>
<gene>
    <name evidence="3" type="ORF">CNE99_07920</name>
</gene>
<dbReference type="GO" id="GO:1904680">
    <property type="term" value="F:peptide transmembrane transporter activity"/>
    <property type="evidence" value="ECO:0007669"/>
    <property type="project" value="TreeGrafter"/>
</dbReference>
<dbReference type="AlphaFoldDB" id="A0A2A5WMU8"/>
<dbReference type="PIRSF" id="PIRSF002741">
    <property type="entry name" value="MppA"/>
    <property type="match status" value="1"/>
</dbReference>
<evidence type="ECO:0000256" key="1">
    <source>
        <dbReference type="ARBA" id="ARBA00022729"/>
    </source>
</evidence>
<dbReference type="Gene3D" id="3.40.190.10">
    <property type="entry name" value="Periplasmic binding protein-like II"/>
    <property type="match status" value="1"/>
</dbReference>
<accession>A0A2A5WMU8</accession>
<dbReference type="EMBL" id="NTKD01000046">
    <property type="protein sequence ID" value="PDH37613.1"/>
    <property type="molecule type" value="Genomic_DNA"/>
</dbReference>
<dbReference type="PANTHER" id="PTHR30290">
    <property type="entry name" value="PERIPLASMIC BINDING COMPONENT OF ABC TRANSPORTER"/>
    <property type="match status" value="1"/>
</dbReference>
<dbReference type="GO" id="GO:0015833">
    <property type="term" value="P:peptide transport"/>
    <property type="evidence" value="ECO:0007669"/>
    <property type="project" value="TreeGrafter"/>
</dbReference>
<protein>
    <recommendedName>
        <fullName evidence="2">Solute-binding protein family 5 domain-containing protein</fullName>
    </recommendedName>
</protein>
<dbReference type="InterPro" id="IPR030678">
    <property type="entry name" value="Peptide/Ni-bd"/>
</dbReference>
<dbReference type="Pfam" id="PF00496">
    <property type="entry name" value="SBP_bac_5"/>
    <property type="match status" value="1"/>
</dbReference>
<feature type="domain" description="Solute-binding protein family 5" evidence="2">
    <location>
        <begin position="121"/>
        <end position="527"/>
    </location>
</feature>
<dbReference type="InterPro" id="IPR039424">
    <property type="entry name" value="SBP_5"/>
</dbReference>
<dbReference type="CDD" id="cd08497">
    <property type="entry name" value="MbnE-like"/>
    <property type="match status" value="1"/>
</dbReference>
<evidence type="ECO:0000313" key="4">
    <source>
        <dbReference type="Proteomes" id="UP000219327"/>
    </source>
</evidence>
<dbReference type="GO" id="GO:0042884">
    <property type="term" value="P:microcin transport"/>
    <property type="evidence" value="ECO:0007669"/>
    <property type="project" value="TreeGrafter"/>
</dbReference>
<dbReference type="Gene3D" id="3.10.105.10">
    <property type="entry name" value="Dipeptide-binding Protein, Domain 3"/>
    <property type="match status" value="1"/>
</dbReference>
<dbReference type="GO" id="GO:0030288">
    <property type="term" value="C:outer membrane-bounded periplasmic space"/>
    <property type="evidence" value="ECO:0007669"/>
    <property type="project" value="TreeGrafter"/>
</dbReference>
<comment type="caution">
    <text evidence="3">The sequence shown here is derived from an EMBL/GenBank/DDBJ whole genome shotgun (WGS) entry which is preliminary data.</text>
</comment>